<evidence type="ECO:0000313" key="2">
    <source>
        <dbReference type="EMBL" id="ESN90542.1"/>
    </source>
</evidence>
<feature type="signal peptide" evidence="1">
    <location>
        <begin position="1"/>
        <end position="21"/>
    </location>
</feature>
<proteinExistence type="predicted"/>
<dbReference type="InParanoid" id="T1EXX0"/>
<keyword evidence="1" id="KW-0732">Signal</keyword>
<dbReference type="HOGENOM" id="CLU_551282_0_0_1"/>
<dbReference type="EMBL" id="KB097753">
    <property type="protein sequence ID" value="ESN90542.1"/>
    <property type="molecule type" value="Genomic_DNA"/>
</dbReference>
<protein>
    <submittedName>
        <fullName evidence="2 3">Uncharacterized protein</fullName>
    </submittedName>
</protein>
<evidence type="ECO:0000313" key="4">
    <source>
        <dbReference type="Proteomes" id="UP000015101"/>
    </source>
</evidence>
<gene>
    <name evidence="3" type="primary">20201420</name>
    <name evidence="2" type="ORF">HELRODRAFT_166217</name>
</gene>
<feature type="chain" id="PRO_5010980098" evidence="1">
    <location>
        <begin position="22"/>
        <end position="495"/>
    </location>
</feature>
<evidence type="ECO:0000256" key="1">
    <source>
        <dbReference type="SAM" id="SignalP"/>
    </source>
</evidence>
<sequence length="495" mass="56294">MICRDLWVRIILVTSCSFCESILISNSKTTSKFQKGVYPDSFQNSVNKSSEFSNKSTPPAGYVECNLSNSTSQSSFLPSRSLRAVSGVDNIGTVVSGDDNLTATFNQNSFANTSLHDFNSYFSPNELNKNGSTTDSKDDTTLLNTNNTDRALPIDYYNYLLHYLNGTGHLLTDDVDRLVSATDADQSEIEFPYYDHPPASERNNDTDISIIMNDTDRSIFGYKYIDPTTIDVEGRNSVEMLNDTLNGIDQSTVFVNDIHDILHFYHYYTDVNGTDVLTLDSDQSEIEFYDATSTNNFSDTGPTELNVNDTYYADNSTIVQSKYHLNGTNQSIYDLNDTDKTTFDYNDTNQSIYHLNHTNKSIYDFNVTDRPIYDYNDTQKSIFNDTNQSIFHFKHTDQSTKFTFTTKGRLTKSTVAGKPRPLVNDYHQKLWDQLNNGIPLTTNEYEYSIGENRKSDVLPTDSLIYSESLSFAYRPNVTNILWQIFLVEIIIFIMK</sequence>
<evidence type="ECO:0000313" key="3">
    <source>
        <dbReference type="EnsemblMetazoa" id="HelroP166217"/>
    </source>
</evidence>
<organism evidence="3 4">
    <name type="scientific">Helobdella robusta</name>
    <name type="common">Californian leech</name>
    <dbReference type="NCBI Taxonomy" id="6412"/>
    <lineage>
        <taxon>Eukaryota</taxon>
        <taxon>Metazoa</taxon>
        <taxon>Spiralia</taxon>
        <taxon>Lophotrochozoa</taxon>
        <taxon>Annelida</taxon>
        <taxon>Clitellata</taxon>
        <taxon>Hirudinea</taxon>
        <taxon>Rhynchobdellida</taxon>
        <taxon>Glossiphoniidae</taxon>
        <taxon>Helobdella</taxon>
    </lineage>
</organism>
<name>T1EXX0_HELRO</name>
<reference evidence="2 4" key="2">
    <citation type="journal article" date="2013" name="Nature">
        <title>Insights into bilaterian evolution from three spiralian genomes.</title>
        <authorList>
            <person name="Simakov O."/>
            <person name="Marletaz F."/>
            <person name="Cho S.J."/>
            <person name="Edsinger-Gonzales E."/>
            <person name="Havlak P."/>
            <person name="Hellsten U."/>
            <person name="Kuo D.H."/>
            <person name="Larsson T."/>
            <person name="Lv J."/>
            <person name="Arendt D."/>
            <person name="Savage R."/>
            <person name="Osoegawa K."/>
            <person name="de Jong P."/>
            <person name="Grimwood J."/>
            <person name="Chapman J.A."/>
            <person name="Shapiro H."/>
            <person name="Aerts A."/>
            <person name="Otillar R.P."/>
            <person name="Terry A.Y."/>
            <person name="Boore J.L."/>
            <person name="Grigoriev I.V."/>
            <person name="Lindberg D.R."/>
            <person name="Seaver E.C."/>
            <person name="Weisblat D.A."/>
            <person name="Putnam N.H."/>
            <person name="Rokhsar D.S."/>
        </authorList>
    </citation>
    <scope>NUCLEOTIDE SEQUENCE</scope>
</reference>
<dbReference type="EMBL" id="AMQM01002282">
    <property type="status" value="NOT_ANNOTATED_CDS"/>
    <property type="molecule type" value="Genomic_DNA"/>
</dbReference>
<dbReference type="AlphaFoldDB" id="T1EXX0"/>
<reference evidence="4" key="1">
    <citation type="submission" date="2012-12" db="EMBL/GenBank/DDBJ databases">
        <authorList>
            <person name="Hellsten U."/>
            <person name="Grimwood J."/>
            <person name="Chapman J.A."/>
            <person name="Shapiro H."/>
            <person name="Aerts A."/>
            <person name="Otillar R.P."/>
            <person name="Terry A.Y."/>
            <person name="Boore J.L."/>
            <person name="Simakov O."/>
            <person name="Marletaz F."/>
            <person name="Cho S.-J."/>
            <person name="Edsinger-Gonzales E."/>
            <person name="Havlak P."/>
            <person name="Kuo D.-H."/>
            <person name="Larsson T."/>
            <person name="Lv J."/>
            <person name="Arendt D."/>
            <person name="Savage R."/>
            <person name="Osoegawa K."/>
            <person name="de Jong P."/>
            <person name="Lindberg D.R."/>
            <person name="Seaver E.C."/>
            <person name="Weisblat D.A."/>
            <person name="Putnam N.H."/>
            <person name="Grigoriev I.V."/>
            <person name="Rokhsar D.S."/>
        </authorList>
    </citation>
    <scope>NUCLEOTIDE SEQUENCE</scope>
</reference>
<dbReference type="EnsemblMetazoa" id="HelroT166217">
    <property type="protein sequence ID" value="HelroP166217"/>
    <property type="gene ID" value="HelroG166217"/>
</dbReference>
<keyword evidence="4" id="KW-1185">Reference proteome</keyword>
<dbReference type="Proteomes" id="UP000015101">
    <property type="component" value="Unassembled WGS sequence"/>
</dbReference>
<dbReference type="RefSeq" id="XP_009031453.1">
    <property type="nucleotide sequence ID" value="XM_009033205.1"/>
</dbReference>
<dbReference type="GeneID" id="20201420"/>
<reference evidence="3" key="3">
    <citation type="submission" date="2015-06" db="UniProtKB">
        <authorList>
            <consortium name="EnsemblMetazoa"/>
        </authorList>
    </citation>
    <scope>IDENTIFICATION</scope>
</reference>
<accession>T1EXX0</accession>
<dbReference type="KEGG" id="hro:HELRODRAFT_166217"/>
<dbReference type="CTD" id="20201420"/>